<dbReference type="InterPro" id="IPR036010">
    <property type="entry name" value="2Fe-2S_ferredoxin-like_sf"/>
</dbReference>
<keyword evidence="2" id="KW-0285">Flavoprotein</keyword>
<dbReference type="InterPro" id="IPR001041">
    <property type="entry name" value="2Fe-2S_ferredoxin-type"/>
</dbReference>
<keyword evidence="1" id="KW-0813">Transport</keyword>
<dbReference type="eggNOG" id="COG1018">
    <property type="taxonomic scope" value="Bacteria"/>
</dbReference>
<dbReference type="PRINTS" id="PR00410">
    <property type="entry name" value="PHEHYDRXLASE"/>
</dbReference>
<dbReference type="GO" id="GO:0051537">
    <property type="term" value="F:2 iron, 2 sulfur cluster binding"/>
    <property type="evidence" value="ECO:0007669"/>
    <property type="project" value="InterPro"/>
</dbReference>
<evidence type="ECO:0000259" key="6">
    <source>
        <dbReference type="PROSITE" id="PS51384"/>
    </source>
</evidence>
<feature type="domain" description="2Fe-2S ferredoxin-type" evidence="5">
    <location>
        <begin position="37"/>
        <end position="127"/>
    </location>
</feature>
<dbReference type="AlphaFoldDB" id="A1WR56"/>
<dbReference type="Gene3D" id="3.10.20.30">
    <property type="match status" value="1"/>
</dbReference>
<dbReference type="SUPFAM" id="SSF52343">
    <property type="entry name" value="Ferredoxin reductase-like, C-terminal NADP-linked domain"/>
    <property type="match status" value="1"/>
</dbReference>
<dbReference type="GO" id="GO:0016491">
    <property type="term" value="F:oxidoreductase activity"/>
    <property type="evidence" value="ECO:0007669"/>
    <property type="project" value="InterPro"/>
</dbReference>
<dbReference type="InterPro" id="IPR008333">
    <property type="entry name" value="Cbr1-like_FAD-bd_dom"/>
</dbReference>
<dbReference type="HOGENOM" id="CLU_003827_7_0_4"/>
<dbReference type="Pfam" id="PF00111">
    <property type="entry name" value="Fer2"/>
    <property type="match status" value="1"/>
</dbReference>
<dbReference type="InterPro" id="IPR001433">
    <property type="entry name" value="OxRdtase_FAD/NAD-bd"/>
</dbReference>
<sequence length="376" mass="41396">MSSGERAAGDMGMGMGVSDLQERKAGMPDAKEGRMLHTVRFEPVGVEMTVAEGETVLDAAFRQGIAVMHGCKEGQCSSCKSLLIDGDVEMKKYSTFALPDYERESHHILLCRTLAFSDLTVELLNYDEDLMRRSMAVSEYDATLTKISALTHDIRLLEVELSRPLSFWAGQYVELTIPGSGITRSFSMASTPNGQRKLEFVIKKYPNGAFSSQLDGALKPGARLVAKGPYGTCFRREEQPGPMVLVGGGSGMSPLWAILNDHVQSGEERPIRFFYGARSRRDLFYLDDFAELEDKLPDFRFIPALSNAEPGDDWSGATGLIHEVLGRALREQALAGEIDAYTCGPTPMIDAVIPVLQMAGVAPERLYFDKFTQAVR</sequence>
<dbReference type="PROSITE" id="PS51085">
    <property type="entry name" value="2FE2S_FER_2"/>
    <property type="match status" value="1"/>
</dbReference>
<dbReference type="InterPro" id="IPR012675">
    <property type="entry name" value="Beta-grasp_dom_sf"/>
</dbReference>
<dbReference type="STRING" id="391735.Veis_4410"/>
<feature type="domain" description="FAD-binding FR-type" evidence="6">
    <location>
        <begin position="137"/>
        <end position="236"/>
    </location>
</feature>
<dbReference type="InterPro" id="IPR006058">
    <property type="entry name" value="2Fe2S_fd_BS"/>
</dbReference>
<dbReference type="KEGG" id="vei:Veis_4410"/>
<dbReference type="Gene3D" id="2.40.30.10">
    <property type="entry name" value="Translation factors"/>
    <property type="match status" value="1"/>
</dbReference>
<keyword evidence="4" id="KW-0408">Iron</keyword>
<dbReference type="PANTHER" id="PTHR43644">
    <property type="entry name" value="NA(+)-TRANSLOCATING NADH-QUINONE REDUCTASE SUBUNIT"/>
    <property type="match status" value="1"/>
</dbReference>
<dbReference type="Pfam" id="PF00175">
    <property type="entry name" value="NAD_binding_1"/>
    <property type="match status" value="1"/>
</dbReference>
<gene>
    <name evidence="7" type="ordered locus">Veis_4410</name>
</gene>
<proteinExistence type="predicted"/>
<dbReference type="InterPro" id="IPR017927">
    <property type="entry name" value="FAD-bd_FR_type"/>
</dbReference>
<dbReference type="SUPFAM" id="SSF54292">
    <property type="entry name" value="2Fe-2S ferredoxin-like"/>
    <property type="match status" value="1"/>
</dbReference>
<dbReference type="eggNOG" id="COG0543">
    <property type="taxonomic scope" value="Bacteria"/>
</dbReference>
<organism evidence="7 8">
    <name type="scientific">Verminephrobacter eiseniae (strain EF01-2)</name>
    <dbReference type="NCBI Taxonomy" id="391735"/>
    <lineage>
        <taxon>Bacteria</taxon>
        <taxon>Pseudomonadati</taxon>
        <taxon>Pseudomonadota</taxon>
        <taxon>Betaproteobacteria</taxon>
        <taxon>Burkholderiales</taxon>
        <taxon>Comamonadaceae</taxon>
        <taxon>Verminephrobacter</taxon>
    </lineage>
</organism>
<dbReference type="CDD" id="cd06212">
    <property type="entry name" value="monooxygenase_like"/>
    <property type="match status" value="1"/>
</dbReference>
<evidence type="ECO:0000259" key="5">
    <source>
        <dbReference type="PROSITE" id="PS51085"/>
    </source>
</evidence>
<evidence type="ECO:0000313" key="8">
    <source>
        <dbReference type="Proteomes" id="UP000000374"/>
    </source>
</evidence>
<evidence type="ECO:0000256" key="4">
    <source>
        <dbReference type="ARBA" id="ARBA00023004"/>
    </source>
</evidence>
<dbReference type="SUPFAM" id="SSF63380">
    <property type="entry name" value="Riboflavin synthase domain-like"/>
    <property type="match status" value="1"/>
</dbReference>
<dbReference type="InterPro" id="IPR039261">
    <property type="entry name" value="FNR_nucleotide-bd"/>
</dbReference>
<evidence type="ECO:0000313" key="7">
    <source>
        <dbReference type="EMBL" id="ABM60113.1"/>
    </source>
</evidence>
<dbReference type="Proteomes" id="UP000000374">
    <property type="component" value="Chromosome"/>
</dbReference>
<evidence type="ECO:0000256" key="3">
    <source>
        <dbReference type="ARBA" id="ARBA00022827"/>
    </source>
</evidence>
<protein>
    <submittedName>
        <fullName evidence="7">Oxidoreductase FAD-binding domain protein</fullName>
    </submittedName>
</protein>
<keyword evidence="8" id="KW-1185">Reference proteome</keyword>
<name>A1WR56_VEREI</name>
<dbReference type="PROSITE" id="PS51384">
    <property type="entry name" value="FAD_FR"/>
    <property type="match status" value="1"/>
</dbReference>
<evidence type="ECO:0000256" key="2">
    <source>
        <dbReference type="ARBA" id="ARBA00022630"/>
    </source>
</evidence>
<dbReference type="Gene3D" id="3.40.50.80">
    <property type="entry name" value="Nucleotide-binding domain of ferredoxin-NADP reductase (FNR) module"/>
    <property type="match status" value="1"/>
</dbReference>
<keyword evidence="3" id="KW-0274">FAD</keyword>
<accession>A1WR56</accession>
<dbReference type="InterPro" id="IPR017938">
    <property type="entry name" value="Riboflavin_synthase-like_b-brl"/>
</dbReference>
<dbReference type="Pfam" id="PF00970">
    <property type="entry name" value="FAD_binding_6"/>
    <property type="match status" value="1"/>
</dbReference>
<dbReference type="CDD" id="cd00207">
    <property type="entry name" value="fer2"/>
    <property type="match status" value="1"/>
</dbReference>
<dbReference type="PANTHER" id="PTHR43644:SF1">
    <property type="entry name" value="NAD(P)H-FLAVIN REDUCTASE"/>
    <property type="match status" value="1"/>
</dbReference>
<reference evidence="8" key="1">
    <citation type="submission" date="2006-12" db="EMBL/GenBank/DDBJ databases">
        <title>Complete sequence of chromosome 1 of Verminephrobacter eiseniae EF01-2.</title>
        <authorList>
            <person name="Copeland A."/>
            <person name="Lucas S."/>
            <person name="Lapidus A."/>
            <person name="Barry K."/>
            <person name="Detter J.C."/>
            <person name="Glavina del Rio T."/>
            <person name="Dalin E."/>
            <person name="Tice H."/>
            <person name="Pitluck S."/>
            <person name="Chertkov O."/>
            <person name="Brettin T."/>
            <person name="Bruce D."/>
            <person name="Han C."/>
            <person name="Tapia R."/>
            <person name="Gilna P."/>
            <person name="Schmutz J."/>
            <person name="Larimer F."/>
            <person name="Land M."/>
            <person name="Hauser L."/>
            <person name="Kyrpides N."/>
            <person name="Kim E."/>
            <person name="Stahl D."/>
            <person name="Richardson P."/>
        </authorList>
    </citation>
    <scope>NUCLEOTIDE SEQUENCE [LARGE SCALE GENOMIC DNA]</scope>
    <source>
        <strain evidence="8">EF01-2</strain>
    </source>
</reference>
<dbReference type="PROSITE" id="PS00197">
    <property type="entry name" value="2FE2S_FER_1"/>
    <property type="match status" value="1"/>
</dbReference>
<dbReference type="EMBL" id="CP000542">
    <property type="protein sequence ID" value="ABM60113.1"/>
    <property type="molecule type" value="Genomic_DNA"/>
</dbReference>
<evidence type="ECO:0000256" key="1">
    <source>
        <dbReference type="ARBA" id="ARBA00022448"/>
    </source>
</evidence>